<evidence type="ECO:0000256" key="23">
    <source>
        <dbReference type="ARBA" id="ARBA00031012"/>
    </source>
</evidence>
<evidence type="ECO:0000256" key="10">
    <source>
        <dbReference type="ARBA" id="ARBA00022695"/>
    </source>
</evidence>
<evidence type="ECO:0000256" key="21">
    <source>
        <dbReference type="ARBA" id="ARBA00026099"/>
    </source>
</evidence>
<comment type="subcellular location">
    <subcellularLocation>
        <location evidence="1">Host cytoplasm</location>
    </subcellularLocation>
    <subcellularLocation>
        <location evidence="2">Virion</location>
    </subcellularLocation>
</comment>
<evidence type="ECO:0000256" key="5">
    <source>
        <dbReference type="ARBA" id="ARBA00022484"/>
    </source>
</evidence>
<evidence type="ECO:0000313" key="30">
    <source>
        <dbReference type="EMBL" id="QGN65754.1"/>
    </source>
</evidence>
<dbReference type="GO" id="GO:0005524">
    <property type="term" value="F:ATP binding"/>
    <property type="evidence" value="ECO:0007669"/>
    <property type="project" value="UniProtKB-KW"/>
</dbReference>
<dbReference type="GO" id="GO:0016787">
    <property type="term" value="F:hydrolase activity"/>
    <property type="evidence" value="ECO:0007669"/>
    <property type="project" value="UniProtKB-KW"/>
</dbReference>
<keyword evidence="11" id="KW-0547">Nucleotide-binding</keyword>
<keyword evidence="10" id="KW-0548">Nucleotidyltransferase</keyword>
<feature type="domain" description="Mononegavirus-type SAM-dependent 2'-O-MTase" evidence="29">
    <location>
        <begin position="1668"/>
        <end position="1857"/>
    </location>
</feature>
<dbReference type="EC" id="2.1.1.375" evidence="21"/>
<evidence type="ECO:0000256" key="18">
    <source>
        <dbReference type="ARBA" id="ARBA00023268"/>
    </source>
</evidence>
<dbReference type="Pfam" id="PF00946">
    <property type="entry name" value="Mononeg_RNA_pol"/>
    <property type="match status" value="1"/>
</dbReference>
<proteinExistence type="predicted"/>
<dbReference type="InterPro" id="IPR025786">
    <property type="entry name" value="Mononega_L_MeTrfase"/>
</dbReference>
<evidence type="ECO:0000256" key="6">
    <source>
        <dbReference type="ARBA" id="ARBA00022603"/>
    </source>
</evidence>
<evidence type="ECO:0000256" key="16">
    <source>
        <dbReference type="ARBA" id="ARBA00023042"/>
    </source>
</evidence>
<evidence type="ECO:0000256" key="7">
    <source>
        <dbReference type="ARBA" id="ARBA00022664"/>
    </source>
</evidence>
<comment type="catalytic activity">
    <reaction evidence="26">
        <text>GTP + H2O = GDP + phosphate + H(+)</text>
        <dbReference type="Rhea" id="RHEA:19669"/>
        <dbReference type="ChEBI" id="CHEBI:15377"/>
        <dbReference type="ChEBI" id="CHEBI:15378"/>
        <dbReference type="ChEBI" id="CHEBI:37565"/>
        <dbReference type="ChEBI" id="CHEBI:43474"/>
        <dbReference type="ChEBI" id="CHEBI:58189"/>
    </reaction>
</comment>
<organism evidence="30">
    <name type="scientific">Cytorhabdovirus fragariae</name>
    <dbReference type="NCBI Taxonomy" id="2676436"/>
    <lineage>
        <taxon>Viruses</taxon>
        <taxon>Riboviria</taxon>
        <taxon>Orthornavirae</taxon>
        <taxon>Negarnaviricota</taxon>
        <taxon>Haploviricotina</taxon>
        <taxon>Monjiviricetes</taxon>
        <taxon>Mononegavirales</taxon>
        <taxon>Rhabdoviridae</taxon>
        <taxon>Betarhabdovirinae</taxon>
        <taxon>Alphacytorhabdovirus</taxon>
        <taxon>Alphacytorhabdovirus alphafragariae</taxon>
    </lineage>
</organism>
<comment type="catalytic activity">
    <reaction evidence="19">
        <text>a 5'-end triphospho-adenylyl-adenylyl-cytidylyl-adenosine in mRNA + GDP + H(+) = a 5'-end (5'-triphosphoguanosine)-adenylyl-adenylyl-cytidylyl-adenosine in mRNA + diphosphate</text>
        <dbReference type="Rhea" id="RHEA:65436"/>
        <dbReference type="Rhea" id="RHEA-COMP:16797"/>
        <dbReference type="Rhea" id="RHEA-COMP:16799"/>
        <dbReference type="ChEBI" id="CHEBI:15378"/>
        <dbReference type="ChEBI" id="CHEBI:33019"/>
        <dbReference type="ChEBI" id="CHEBI:58189"/>
        <dbReference type="ChEBI" id="CHEBI:156484"/>
        <dbReference type="ChEBI" id="CHEBI:156503"/>
        <dbReference type="EC" id="2.7.7.88"/>
    </reaction>
</comment>
<keyword evidence="8" id="KW-0808">Transferase</keyword>
<evidence type="ECO:0000256" key="2">
    <source>
        <dbReference type="ARBA" id="ARBA00004328"/>
    </source>
</evidence>
<comment type="catalytic activity">
    <reaction evidence="25">
        <text>a 5'-end (5'-triphosphoguanosine)-adenylyl-adenylyl-cytidylyl-adenosine in mRNA + 2 S-adenosyl-L-methionine = a 5'-end (N(7)-methyl 5'-triphosphoguanosine)-(2'-O-methyladenylyl)-adenylyl-cytidylyl-adenosine in mRNA + 2 S-adenosyl-L-homocysteine + H(+)</text>
        <dbReference type="Rhea" id="RHEA:65376"/>
        <dbReference type="Rhea" id="RHEA-COMP:16797"/>
        <dbReference type="Rhea" id="RHEA-COMP:16798"/>
        <dbReference type="ChEBI" id="CHEBI:15378"/>
        <dbReference type="ChEBI" id="CHEBI:57856"/>
        <dbReference type="ChEBI" id="CHEBI:59789"/>
        <dbReference type="ChEBI" id="CHEBI:156483"/>
        <dbReference type="ChEBI" id="CHEBI:156484"/>
        <dbReference type="EC" id="2.1.1.375"/>
    </reaction>
</comment>
<sequence length="2101" mass="239925">MDFREKLEDDISDTQAIVSETALADYHLRNPLKEITWWDKERLPARLYKDRLKIREIFGDRITLGHPSSLHRITSSRLPNMDMRQMECSLGDLALRMLMDNGILPRESRAPIKKVLNAAREIPRMYWNGMRFWGRALLDLNANASNRKKPAGEMTIPSVLKFEDDRDKIYIFRTCSVLSLRSETPSLHILIDGDWMRMLSDLYTQRWLVRCGAAIGRCFNPEHYPPAEVIERVYQWGDSVIADLGNTGYKVIKTFEPLMIGYIQCGGEGSMVPPDRFLRNTMKDLREADVRFSTHANGLLQCVAGITNRHHLVQLYGLHRSWGHPTVDSKAGMEKLMKIGKKDIIKDNKLSVNAGRMFKLLFCKEYRNKFGTYPRIVESGTLLSTEILENDPSAVMKGSHDLEAWDRIRFQRTYKLPETFNLSMIVADKAISPTRSELVRIIETKGTVMDSDLRRGVKRWLNDRSLNAIEFLENINDGIFPKDHLIIGLTPKERELNSVPRMFSLMSHLLRVYVVVTEQLLSDHILEMFPQITMTDTLLDLTRKMYSTVKNQSSLKKNMSKERGWASRTVCISLDFEKWNGHMRKEMTQGVFTAVGELFGLPELYNMTYDLFSKCYYYLADGSYVPAVSEDKELIVEEPLSFENHRGGMEGLRQKGWTLYTVCGLEVILSKYDCEYKIMGMGDNQVLQITVYTKFTDHTGKASDAGVRQMAATLQKIFSDLVESFTASGLPLKPLETWMSEDLYLYGKVPIWKGVPLTMDLKKLMRTFAMSNEGIMTLENSLSTVSSNALAATQASPCIWPAYVIYVMMTSLCIEDYLDYHPILGRGMLQEKEAWKKNDSWVLKSRTSSNIYYQLQPDSWKLGREKLRLLISMIPKSINGYCGANIYEMMVRGFSDRLSRDLSYINNIRLSSATPAWIVEYLERWISPIYMPEKNYSLLLEDVCAVNLVSPRSPLAGVRQVVARYLSGGMRIENPEFMQLVRAKGDEDSRYLAECLCENDELHVRLLHDVFDATVYGYVDSILSKVTKTTTIQKLAIQSDSVRVFETIESDETNYFKFFRWRCFAEGDPLVSNCATTQCKVMREKGWGKTIRGVTTPFPLSYLIETDCGRQGVCDCQDGYLSIHYPDKQLPNDMWNEDIGGNPPYLGSMTKEKVVVGSGGKIYSAEPLIRRPVNLLRTINWFVPPDSNMAKVIERCASSVTDLEIERFKGMVEGTAGTEAHRYQDSSTFRGALSSSNFLFSTRCHISTDNLTRYSKGAENTDFHYQAAFCVLLELSNMYITNKLREDDVICRFKHFKQCCYECIHPVEDDFIDLPNAKAVNVIPSYKDNEYLYTSSSKIRILERISPLYDRTADVVTSEEYDKMGGAEKSRLLHRTIADRVIKDIMKGRGTDTHVTVGLTSVKSYERTMYFKLDPKVMIDTVMSGLREICGWTVLRSHPERTKPSPSEISRVLINCLNSADTHCFLGLGMFYCWEETTRRFSRAYAEIVPPSTNPVSVSSACEAIRCSLLSLAHRDLSIGLSRSAIILHDEKNETLIYKILLCEQLKKRTKCVSCIAETCRLETGELWRDFRLLNCHYGHRTADWIPIAPWRKSYITVERLRKDCCASSWEDRMPALRLKGCTPENNFLVRLIGSHQIRFRGEAVNYQEPREQLEETSSGITIFHLAALGTMPTSTIYKMQDVIGGMGISLRNKTCLCLGDGLGSSSTVLRSMGCASVVSSTMIEPDEAIPHSYAHNVLPVPQVYGMTGIECAKSIQRHNDIRNANWERDWHEELSSADVVYSDAEIVNPDEHRTRYEVLSKILLSGKREITIVKDYIWSVEELANKIGVVHSCGSSQWSLVTTRFRSHHYPEVWWIVRDSNPKRGRVPVSPIASNILNIWENIKRDLSDDSSGYVFTSEENHRISMMTPSIVTEKMISYVRAWATFQMVGNLLPSGGTFTHVYYYILKTKRPPTVKQSDGPDKKLYLSDYLELRSKLFAIAASMIAPIDLRLTMIKESHKWGLTWENYGSQWEVKLVRSEETREPECDVIKYIPTLSILMKQQGLLFEKIGSAVSFGINRKRDEVYFPVTQLSLTLRRSQAGNGKPTRGGSQKKGLGYMS</sequence>
<evidence type="ECO:0000256" key="20">
    <source>
        <dbReference type="ARBA" id="ARBA00024499"/>
    </source>
</evidence>
<evidence type="ECO:0000256" key="27">
    <source>
        <dbReference type="SAM" id="MobiDB-lite"/>
    </source>
</evidence>
<name>A0A650ACP6_9RHAB</name>
<keyword evidence="16" id="KW-0506">mRNA capping</keyword>
<dbReference type="InterPro" id="IPR026890">
    <property type="entry name" value="Mononeg_mRNAcap"/>
</dbReference>
<evidence type="ECO:0000256" key="12">
    <source>
        <dbReference type="ARBA" id="ARBA00022801"/>
    </source>
</evidence>
<dbReference type="InterPro" id="IPR014023">
    <property type="entry name" value="Mononeg_RNA_pol_cat"/>
</dbReference>
<dbReference type="GO" id="GO:0030430">
    <property type="term" value="C:host cell cytoplasm"/>
    <property type="evidence" value="ECO:0007669"/>
    <property type="project" value="UniProtKB-SubCell"/>
</dbReference>
<evidence type="ECO:0000256" key="25">
    <source>
        <dbReference type="ARBA" id="ARBA00047370"/>
    </source>
</evidence>
<reference evidence="30" key="1">
    <citation type="journal article" date="2019" name="Viruses">
        <title>Molecular and Biological Characterization of a New Strawberry Cytorhabdovirus.</title>
        <authorList>
            <person name="Franova J."/>
            <person name="Pribylova J."/>
            <person name="Koloniuk I."/>
        </authorList>
    </citation>
    <scope>NUCLEOTIDE SEQUENCE</scope>
    <source>
        <strain evidence="30">A</strain>
    </source>
</reference>
<keyword evidence="14" id="KW-0946">Virion</keyword>
<keyword evidence="6" id="KW-0489">Methyltransferase</keyword>
<evidence type="ECO:0000256" key="15">
    <source>
        <dbReference type="ARBA" id="ARBA00022953"/>
    </source>
</evidence>
<evidence type="ECO:0000256" key="8">
    <source>
        <dbReference type="ARBA" id="ARBA00022679"/>
    </source>
</evidence>
<keyword evidence="17" id="KW-1035">Host cytoplasm</keyword>
<evidence type="ECO:0000256" key="4">
    <source>
        <dbReference type="ARBA" id="ARBA00012582"/>
    </source>
</evidence>
<evidence type="ECO:0000256" key="14">
    <source>
        <dbReference type="ARBA" id="ARBA00022844"/>
    </source>
</evidence>
<keyword evidence="13" id="KW-0067">ATP-binding</keyword>
<keyword evidence="12" id="KW-0378">Hydrolase</keyword>
<evidence type="ECO:0000256" key="19">
    <source>
        <dbReference type="ARBA" id="ARBA00024494"/>
    </source>
</evidence>
<evidence type="ECO:0000259" key="28">
    <source>
        <dbReference type="PROSITE" id="PS50526"/>
    </source>
</evidence>
<evidence type="ECO:0000256" key="13">
    <source>
        <dbReference type="ARBA" id="ARBA00022840"/>
    </source>
</evidence>
<dbReference type="EMBL" id="MK211270">
    <property type="protein sequence ID" value="QGN65754.1"/>
    <property type="molecule type" value="Viral_cRNA"/>
</dbReference>
<accession>A0A650ACP6</accession>
<dbReference type="GO" id="GO:0004482">
    <property type="term" value="F:mRNA 5'-cap (guanine-N7-)-methyltransferase activity"/>
    <property type="evidence" value="ECO:0007669"/>
    <property type="project" value="InterPro"/>
</dbReference>
<evidence type="ECO:0000256" key="22">
    <source>
        <dbReference type="ARBA" id="ARBA00030436"/>
    </source>
</evidence>
<evidence type="ECO:0000256" key="1">
    <source>
        <dbReference type="ARBA" id="ARBA00004192"/>
    </source>
</evidence>
<comment type="catalytic activity">
    <reaction evidence="20">
        <text>a 5'-end (5'-triphosphoguanosine)-(2'-O-methyladenylyl)-adenylyl-cytidylyl-adenosine in mRNA + S-adenosyl-L-methionine = a 5'-end (N(7)-methyl 5'-triphosphoguanosine)-(2'-O-methyladenylyl)-adenylyl-cytidylyl-adenosine in mRNA + S-adenosyl-L-homocysteine</text>
        <dbReference type="Rhea" id="RHEA:65440"/>
        <dbReference type="Rhea" id="RHEA-COMP:16798"/>
        <dbReference type="Rhea" id="RHEA-COMP:16801"/>
        <dbReference type="ChEBI" id="CHEBI:57856"/>
        <dbReference type="ChEBI" id="CHEBI:59789"/>
        <dbReference type="ChEBI" id="CHEBI:156482"/>
        <dbReference type="ChEBI" id="CHEBI:156483"/>
    </reaction>
</comment>
<dbReference type="EC" id="2.7.7.48" evidence="3"/>
<evidence type="ECO:0000256" key="11">
    <source>
        <dbReference type="ARBA" id="ARBA00022741"/>
    </source>
</evidence>
<feature type="domain" description="RdRp catalytic" evidence="28">
    <location>
        <begin position="568"/>
        <end position="754"/>
    </location>
</feature>
<feature type="region of interest" description="Disordered" evidence="27">
    <location>
        <begin position="2079"/>
        <end position="2101"/>
    </location>
</feature>
<dbReference type="PROSITE" id="PS51590">
    <property type="entry name" value="SAM_MT_MNV_L"/>
    <property type="match status" value="1"/>
</dbReference>
<keyword evidence="9" id="KW-0949">S-adenosyl-L-methionine</keyword>
<dbReference type="EC" id="2.7.7.88" evidence="4"/>
<keyword evidence="7" id="KW-0507">mRNA processing</keyword>
<evidence type="ECO:0000256" key="3">
    <source>
        <dbReference type="ARBA" id="ARBA00012494"/>
    </source>
</evidence>
<evidence type="ECO:0000256" key="9">
    <source>
        <dbReference type="ARBA" id="ARBA00022691"/>
    </source>
</evidence>
<keyword evidence="15" id="KW-0693">Viral RNA replication</keyword>
<dbReference type="Pfam" id="PF14318">
    <property type="entry name" value="Mononeg_mRNAcap"/>
    <property type="match status" value="1"/>
</dbReference>
<evidence type="ECO:0000256" key="24">
    <source>
        <dbReference type="ARBA" id="ARBA00047332"/>
    </source>
</evidence>
<dbReference type="GO" id="GO:0044423">
    <property type="term" value="C:virion component"/>
    <property type="evidence" value="ECO:0007669"/>
    <property type="project" value="UniProtKB-KW"/>
</dbReference>
<dbReference type="PROSITE" id="PS50526">
    <property type="entry name" value="RDRP_SSRNA_NEG_NONSEG"/>
    <property type="match status" value="1"/>
</dbReference>
<evidence type="ECO:0000256" key="17">
    <source>
        <dbReference type="ARBA" id="ARBA00023200"/>
    </source>
</evidence>
<protein>
    <recommendedName>
        <fullName evidence="23">Replicase</fullName>
        <ecNumber evidence="21">2.1.1.375</ecNumber>
        <ecNumber evidence="3">2.7.7.48</ecNumber>
        <ecNumber evidence="4">2.7.7.88</ecNumber>
    </recommendedName>
    <alternativeName>
        <fullName evidence="22">Transcriptase</fullName>
    </alternativeName>
</protein>
<keyword evidence="5" id="KW-0696">RNA-directed RNA polymerase</keyword>
<comment type="catalytic activity">
    <reaction evidence="24">
        <text>a 5'-end (5'-triphosphoguanosine)-adenylyl-adenylyl-cytidylyl-adenosine in mRNA + S-adenosyl-L-methionine = a 5'-end (5'-triphosphoguanosine)-(2'-O-methyladenylyl)-adenylyl-cytidylyl-adenosine in mRNA + S-adenosyl-L-homocysteine + H(+)</text>
        <dbReference type="Rhea" id="RHEA:65380"/>
        <dbReference type="Rhea" id="RHEA-COMP:16797"/>
        <dbReference type="Rhea" id="RHEA-COMP:16801"/>
        <dbReference type="ChEBI" id="CHEBI:15378"/>
        <dbReference type="ChEBI" id="CHEBI:57856"/>
        <dbReference type="ChEBI" id="CHEBI:59789"/>
        <dbReference type="ChEBI" id="CHEBI:156482"/>
        <dbReference type="ChEBI" id="CHEBI:156484"/>
    </reaction>
</comment>
<evidence type="ECO:0000256" key="26">
    <source>
        <dbReference type="ARBA" id="ARBA00048548"/>
    </source>
</evidence>
<evidence type="ECO:0000259" key="29">
    <source>
        <dbReference type="PROSITE" id="PS51590"/>
    </source>
</evidence>
<keyword evidence="18" id="KW-0511">Multifunctional enzyme</keyword>
<dbReference type="GO" id="GO:0003968">
    <property type="term" value="F:RNA-directed RNA polymerase activity"/>
    <property type="evidence" value="ECO:0007669"/>
    <property type="project" value="UniProtKB-KW"/>
</dbReference>